<evidence type="ECO:0000259" key="9">
    <source>
        <dbReference type="PROSITE" id="PS51467"/>
    </source>
</evidence>
<evidence type="ECO:0000256" key="3">
    <source>
        <dbReference type="ARBA" id="ARBA00023242"/>
    </source>
</evidence>
<keyword evidence="11" id="KW-1185">Reference proteome</keyword>
<keyword evidence="3" id="KW-0539">Nucleus</keyword>
<feature type="coiled-coil region" evidence="5">
    <location>
        <begin position="409"/>
        <end position="447"/>
    </location>
</feature>
<dbReference type="GO" id="GO:0016787">
    <property type="term" value="F:hydrolase activity"/>
    <property type="evidence" value="ECO:0007669"/>
    <property type="project" value="UniProtKB-KW"/>
</dbReference>
<evidence type="ECO:0000256" key="5">
    <source>
        <dbReference type="SAM" id="Coils"/>
    </source>
</evidence>
<comment type="subcellular location">
    <subcellularLocation>
        <location evidence="1">Nucleus</location>
    </subcellularLocation>
</comment>
<dbReference type="InterPro" id="IPR014001">
    <property type="entry name" value="Helicase_ATP-bd"/>
</dbReference>
<dbReference type="Pfam" id="PF07443">
    <property type="entry name" value="HARP"/>
    <property type="match status" value="1"/>
</dbReference>
<dbReference type="Pfam" id="PF00271">
    <property type="entry name" value="Helicase_C"/>
    <property type="match status" value="1"/>
</dbReference>
<comment type="similarity">
    <text evidence="4">Belongs to the SNF2/RAD54 helicase family. SMARCAL1 subfamily.</text>
</comment>
<dbReference type="InterPro" id="IPR000330">
    <property type="entry name" value="SNF2_N"/>
</dbReference>
<dbReference type="PROSITE" id="PS51467">
    <property type="entry name" value="HARP"/>
    <property type="match status" value="1"/>
</dbReference>
<comment type="caution">
    <text evidence="10">The sequence shown here is derived from an EMBL/GenBank/DDBJ whole genome shotgun (WGS) entry which is preliminary data.</text>
</comment>
<dbReference type="Gene3D" id="3.40.50.10810">
    <property type="entry name" value="Tandem AAA-ATPase domain"/>
    <property type="match status" value="1"/>
</dbReference>
<dbReference type="SMART" id="SM00490">
    <property type="entry name" value="HELICc"/>
    <property type="match status" value="1"/>
</dbReference>
<evidence type="ECO:0000256" key="6">
    <source>
        <dbReference type="SAM" id="MobiDB-lite"/>
    </source>
</evidence>
<keyword evidence="2" id="KW-0378">Hydrolase</keyword>
<reference evidence="10 11" key="1">
    <citation type="submission" date="2024-05" db="EMBL/GenBank/DDBJ databases">
        <title>Genetic variation in Jamaican populations of the coffee berry borer (Hypothenemus hampei).</title>
        <authorList>
            <person name="Errbii M."/>
            <person name="Myrie A."/>
        </authorList>
    </citation>
    <scope>NUCLEOTIDE SEQUENCE [LARGE SCALE GENOMIC DNA]</scope>
    <source>
        <strain evidence="10">JA-Hopewell-2020-01-JO</strain>
        <tissue evidence="10">Whole body</tissue>
    </source>
</reference>
<evidence type="ECO:0008006" key="12">
    <source>
        <dbReference type="Google" id="ProtNLM"/>
    </source>
</evidence>
<feature type="domain" description="HARP" evidence="9">
    <location>
        <begin position="81"/>
        <end position="161"/>
    </location>
</feature>
<dbReference type="SMART" id="SM00487">
    <property type="entry name" value="DEXDc"/>
    <property type="match status" value="1"/>
</dbReference>
<protein>
    <recommendedName>
        <fullName evidence="12">SWI/SNF-related matrix-associated actin-dependent regulator of chromatin subfamily A-like protein 1</fullName>
    </recommendedName>
</protein>
<accession>A0ABD1EL02</accession>
<dbReference type="CDD" id="cd18793">
    <property type="entry name" value="SF2_C_SNF"/>
    <property type="match status" value="1"/>
</dbReference>
<evidence type="ECO:0000259" key="7">
    <source>
        <dbReference type="PROSITE" id="PS51192"/>
    </source>
</evidence>
<evidence type="ECO:0000256" key="2">
    <source>
        <dbReference type="ARBA" id="ARBA00022801"/>
    </source>
</evidence>
<evidence type="ECO:0000259" key="8">
    <source>
        <dbReference type="PROSITE" id="PS51194"/>
    </source>
</evidence>
<evidence type="ECO:0000256" key="4">
    <source>
        <dbReference type="PROSITE-ProRule" id="PRU00800"/>
    </source>
</evidence>
<dbReference type="PROSITE" id="PS51192">
    <property type="entry name" value="HELICASE_ATP_BIND_1"/>
    <property type="match status" value="1"/>
</dbReference>
<feature type="region of interest" description="Disordered" evidence="6">
    <location>
        <begin position="12"/>
        <end position="31"/>
    </location>
</feature>
<dbReference type="PANTHER" id="PTHR45766:SF6">
    <property type="entry name" value="SWI_SNF-RELATED MATRIX-ASSOCIATED ACTIN-DEPENDENT REGULATOR OF CHROMATIN SUBFAMILY A-LIKE PROTEIN 1"/>
    <property type="match status" value="1"/>
</dbReference>
<dbReference type="InterPro" id="IPR027417">
    <property type="entry name" value="P-loop_NTPase"/>
</dbReference>
<dbReference type="InterPro" id="IPR001650">
    <property type="entry name" value="Helicase_C-like"/>
</dbReference>
<dbReference type="AlphaFoldDB" id="A0ABD1EL02"/>
<dbReference type="PROSITE" id="PS51194">
    <property type="entry name" value="HELICASE_CTER"/>
    <property type="match status" value="1"/>
</dbReference>
<feature type="domain" description="Helicase ATP-binding" evidence="7">
    <location>
        <begin position="199"/>
        <end position="355"/>
    </location>
</feature>
<organism evidence="10 11">
    <name type="scientific">Hypothenemus hampei</name>
    <name type="common">Coffee berry borer</name>
    <dbReference type="NCBI Taxonomy" id="57062"/>
    <lineage>
        <taxon>Eukaryota</taxon>
        <taxon>Metazoa</taxon>
        <taxon>Ecdysozoa</taxon>
        <taxon>Arthropoda</taxon>
        <taxon>Hexapoda</taxon>
        <taxon>Insecta</taxon>
        <taxon>Pterygota</taxon>
        <taxon>Neoptera</taxon>
        <taxon>Endopterygota</taxon>
        <taxon>Coleoptera</taxon>
        <taxon>Polyphaga</taxon>
        <taxon>Cucujiformia</taxon>
        <taxon>Curculionidae</taxon>
        <taxon>Scolytinae</taxon>
        <taxon>Hypothenemus</taxon>
    </lineage>
</organism>
<sequence>MSCSPIEIERKRQEARQKLARKSSNSPGKASSLILKKRPAQFYMDQTDVESPSKIINLGHNIFNSKVQSTLNSPAVRKSSNGTLVASTSKVTCSISVISSERLLVKTSVYSQPVIEVLKSIPSKHFDPKTRNWNIHIKDYDILVTKLNALKTEGVTLETLPKFVLKCLKNVSMNNEVDISQIDPNLFETLLPFQLEGLQFGIQREGRCLIADDMGLGKTFQALGIMVYYKNDWPLLIVTTASMKNVWEETIFKHIPSVSIMEVQYMVSSKDFIGNSSVLIVSYDLMSRCVDKLLQRGFGCIIIDESHNLKNYKTKVTQAAIKLCKMVKRVVLLSGTPAMSRPKELYSQLCLIDERFFGSFFEFAKRYCDMQQTVFGLNSSGQSNLQELEFVLKKKFMIRRKKEDVLGSLPDKTQEIIKLDVKLKDLKKEEKERLDVLSSQYEETKKAADKQTILLHFFCETAKIKLAAVCSHVEKVLMSKQKILVFAHHLAMLDGIEKVLKYHEYKYVRIDGNTSTEQRKYFIDKFQTDDNYLCALLSITSTNAGITLTAAQNVIFAELHWNPSILSQAEARVHRIGQNKPVLIQYLLADGTADNHIWKLLKEKENILKGMGLMKETFASIQQKSTTPLERDQTFSSSNSSGLDEDCLLDDGFDDLLCNIEF</sequence>
<dbReference type="InterPro" id="IPR038718">
    <property type="entry name" value="SNF2-like_sf"/>
</dbReference>
<name>A0ABD1EL02_HYPHA</name>
<evidence type="ECO:0000313" key="10">
    <source>
        <dbReference type="EMBL" id="KAL1496992.1"/>
    </source>
</evidence>
<dbReference type="GO" id="GO:0005634">
    <property type="term" value="C:nucleus"/>
    <property type="evidence" value="ECO:0007669"/>
    <property type="project" value="UniProtKB-SubCell"/>
</dbReference>
<dbReference type="Gene3D" id="3.40.50.300">
    <property type="entry name" value="P-loop containing nucleotide triphosphate hydrolases"/>
    <property type="match status" value="1"/>
</dbReference>
<dbReference type="Pfam" id="PF00176">
    <property type="entry name" value="SNF2-rel_dom"/>
    <property type="match status" value="1"/>
</dbReference>
<dbReference type="PANTHER" id="PTHR45766">
    <property type="entry name" value="DNA ANNEALING HELICASE AND ENDONUCLEASE ZRANB3 FAMILY MEMBER"/>
    <property type="match status" value="1"/>
</dbReference>
<keyword evidence="5" id="KW-0175">Coiled coil</keyword>
<dbReference type="InterPro" id="IPR049730">
    <property type="entry name" value="SNF2/RAD54-like_C"/>
</dbReference>
<gene>
    <name evidence="10" type="ORF">ABEB36_008027</name>
</gene>
<dbReference type="CDD" id="cd18010">
    <property type="entry name" value="DEXHc_HARP_SMARCAL1"/>
    <property type="match status" value="1"/>
</dbReference>
<dbReference type="Proteomes" id="UP001566132">
    <property type="component" value="Unassembled WGS sequence"/>
</dbReference>
<dbReference type="EMBL" id="JBDJPC010000006">
    <property type="protein sequence ID" value="KAL1496992.1"/>
    <property type="molecule type" value="Genomic_DNA"/>
</dbReference>
<evidence type="ECO:0000313" key="11">
    <source>
        <dbReference type="Proteomes" id="UP001566132"/>
    </source>
</evidence>
<dbReference type="SUPFAM" id="SSF52540">
    <property type="entry name" value="P-loop containing nucleoside triphosphate hydrolases"/>
    <property type="match status" value="2"/>
</dbReference>
<proteinExistence type="inferred from homology"/>
<dbReference type="InterPro" id="IPR010003">
    <property type="entry name" value="HARP_dom"/>
</dbReference>
<feature type="domain" description="Helicase C-terminal" evidence="8">
    <location>
        <begin position="472"/>
        <end position="626"/>
    </location>
</feature>
<evidence type="ECO:0000256" key="1">
    <source>
        <dbReference type="ARBA" id="ARBA00004123"/>
    </source>
</evidence>